<protein>
    <submittedName>
        <fullName evidence="3">Macrophage mannose receptor 1</fullName>
    </submittedName>
</protein>
<feature type="domain" description="C-type lectin" evidence="2">
    <location>
        <begin position="6"/>
        <end position="106"/>
    </location>
</feature>
<gene>
    <name evidence="3" type="primary">MRC1</name>
    <name evidence="3" type="ORF">NPIL_496361</name>
</gene>
<comment type="caution">
    <text evidence="3">The sequence shown here is derived from an EMBL/GenBank/DDBJ whole genome shotgun (WGS) entry which is preliminary data.</text>
</comment>
<dbReference type="EMBL" id="BMAW01119405">
    <property type="protein sequence ID" value="GFT84497.1"/>
    <property type="molecule type" value="Genomic_DNA"/>
</dbReference>
<keyword evidence="1" id="KW-1133">Transmembrane helix</keyword>
<keyword evidence="4" id="KW-1185">Reference proteome</keyword>
<keyword evidence="3" id="KW-0675">Receptor</keyword>
<organism evidence="3 4">
    <name type="scientific">Nephila pilipes</name>
    <name type="common">Giant wood spider</name>
    <name type="synonym">Nephila maculata</name>
    <dbReference type="NCBI Taxonomy" id="299642"/>
    <lineage>
        <taxon>Eukaryota</taxon>
        <taxon>Metazoa</taxon>
        <taxon>Ecdysozoa</taxon>
        <taxon>Arthropoda</taxon>
        <taxon>Chelicerata</taxon>
        <taxon>Arachnida</taxon>
        <taxon>Araneae</taxon>
        <taxon>Araneomorphae</taxon>
        <taxon>Entelegynae</taxon>
        <taxon>Araneoidea</taxon>
        <taxon>Nephilidae</taxon>
        <taxon>Nephila</taxon>
    </lineage>
</organism>
<evidence type="ECO:0000313" key="4">
    <source>
        <dbReference type="Proteomes" id="UP000887013"/>
    </source>
</evidence>
<dbReference type="Gene3D" id="3.10.100.10">
    <property type="entry name" value="Mannose-Binding Protein A, subunit A"/>
    <property type="match status" value="2"/>
</dbReference>
<evidence type="ECO:0000259" key="2">
    <source>
        <dbReference type="PROSITE" id="PS50041"/>
    </source>
</evidence>
<feature type="transmembrane region" description="Helical" evidence="1">
    <location>
        <begin position="274"/>
        <end position="301"/>
    </location>
</feature>
<dbReference type="InterPro" id="IPR016186">
    <property type="entry name" value="C-type_lectin-like/link_sf"/>
</dbReference>
<proteinExistence type="predicted"/>
<dbReference type="SUPFAM" id="SSF56436">
    <property type="entry name" value="C-type lectin-like"/>
    <property type="match status" value="2"/>
</dbReference>
<evidence type="ECO:0000256" key="1">
    <source>
        <dbReference type="SAM" id="Phobius"/>
    </source>
</evidence>
<dbReference type="PROSITE" id="PS50041">
    <property type="entry name" value="C_TYPE_LECTIN_2"/>
    <property type="match status" value="2"/>
</dbReference>
<accession>A0A8X6PUX7</accession>
<keyword evidence="1" id="KW-0812">Transmembrane</keyword>
<feature type="domain" description="C-type lectin" evidence="2">
    <location>
        <begin position="133"/>
        <end position="239"/>
    </location>
</feature>
<dbReference type="PANTHER" id="PTHR22803">
    <property type="entry name" value="MANNOSE, PHOSPHOLIPASE, LECTIN RECEPTOR RELATED"/>
    <property type="match status" value="1"/>
</dbReference>
<dbReference type="Pfam" id="PF00059">
    <property type="entry name" value="Lectin_C"/>
    <property type="match status" value="2"/>
</dbReference>
<dbReference type="OrthoDB" id="7357196at2759"/>
<dbReference type="InterPro" id="IPR001304">
    <property type="entry name" value="C-type_lectin-like"/>
</dbReference>
<reference evidence="3" key="1">
    <citation type="submission" date="2020-08" db="EMBL/GenBank/DDBJ databases">
        <title>Multicomponent nature underlies the extraordinary mechanical properties of spider dragline silk.</title>
        <authorList>
            <person name="Kono N."/>
            <person name="Nakamura H."/>
            <person name="Mori M."/>
            <person name="Yoshida Y."/>
            <person name="Ohtoshi R."/>
            <person name="Malay A.D."/>
            <person name="Moran D.A.P."/>
            <person name="Tomita M."/>
            <person name="Numata K."/>
            <person name="Arakawa K."/>
        </authorList>
    </citation>
    <scope>NUCLEOTIDE SEQUENCE</scope>
</reference>
<name>A0A8X6PUX7_NEPPI</name>
<dbReference type="AlphaFoldDB" id="A0A8X6PUX7"/>
<dbReference type="InterPro" id="IPR016187">
    <property type="entry name" value="CTDL_fold"/>
</dbReference>
<keyword evidence="1" id="KW-0472">Membrane</keyword>
<dbReference type="InterPro" id="IPR050111">
    <property type="entry name" value="C-type_lectin/snaclec_domain"/>
</dbReference>
<sequence length="316" mass="36437">MSCTAAQSKCRTYEADLVTFKNSAVAVFLSKRITQKDEFFWIGVREMEKGKYVSLTQAHSKRLTQTNWLPGQPSRISATMDNCVAMNSEGKWMVRSCRENLAFVCEWNSEPEQEIVVDESRMCPKFQGWLDIGGDMCIKTYILQKSWNEAMRHCFQIGGALVTFHSPKDLKVFIDYVNSYFRYSSVHIGLARRRDGSYMWVDYSPVDFEAWDPDDVPNATKDCVELDLRSEKWRKVHCDDIRRDFFCSTSKLTESYEDLSSNSTRTDDMINQKLAIGGIFGIVICLIVVLTIISLTVYYLCPLRRMRGKLLVPDTQ</sequence>
<dbReference type="CDD" id="cd00037">
    <property type="entry name" value="CLECT"/>
    <property type="match status" value="2"/>
</dbReference>
<dbReference type="SMART" id="SM00034">
    <property type="entry name" value="CLECT"/>
    <property type="match status" value="2"/>
</dbReference>
<evidence type="ECO:0000313" key="3">
    <source>
        <dbReference type="EMBL" id="GFT84497.1"/>
    </source>
</evidence>
<dbReference type="Proteomes" id="UP000887013">
    <property type="component" value="Unassembled WGS sequence"/>
</dbReference>